<accession>A0A1I1FLQ2</accession>
<protein>
    <submittedName>
        <fullName evidence="2">Uncharacterized protein</fullName>
    </submittedName>
</protein>
<sequence>MEKKPKKNNKSSIVLAYSSFILLLFTQNLAFLLGTVIFLVCMRLPERIVNITEFYKEFMFEVFHVSKYQDYENTEVNFNWMNYLLVVFLVLLFFFSKSWYFLLMILVPFFDQIFWLYKKRK</sequence>
<evidence type="ECO:0000256" key="1">
    <source>
        <dbReference type="SAM" id="Phobius"/>
    </source>
</evidence>
<dbReference type="AlphaFoldDB" id="A0A1I1FLQ2"/>
<reference evidence="2 3" key="1">
    <citation type="submission" date="2016-10" db="EMBL/GenBank/DDBJ databases">
        <authorList>
            <person name="de Groot N.N."/>
        </authorList>
    </citation>
    <scope>NUCLEOTIDE SEQUENCE [LARGE SCALE GENOMIC DNA]</scope>
    <source>
        <strain evidence="2 3">DSM 19113</strain>
    </source>
</reference>
<feature type="transmembrane region" description="Helical" evidence="1">
    <location>
        <begin position="76"/>
        <end position="94"/>
    </location>
</feature>
<evidence type="ECO:0000313" key="2">
    <source>
        <dbReference type="EMBL" id="SFB99916.1"/>
    </source>
</evidence>
<gene>
    <name evidence="2" type="ORF">SAMN05660453_0798</name>
</gene>
<dbReference type="EMBL" id="FOLI01000003">
    <property type="protein sequence ID" value="SFB99916.1"/>
    <property type="molecule type" value="Genomic_DNA"/>
</dbReference>
<name>A0A1I1FLQ2_9LACO</name>
<keyword evidence="1" id="KW-0472">Membrane</keyword>
<proteinExistence type="predicted"/>
<evidence type="ECO:0000313" key="3">
    <source>
        <dbReference type="Proteomes" id="UP000199376"/>
    </source>
</evidence>
<organism evidence="2 3">
    <name type="scientific">Fructobacillus durionis</name>
    <dbReference type="NCBI Taxonomy" id="283737"/>
    <lineage>
        <taxon>Bacteria</taxon>
        <taxon>Bacillati</taxon>
        <taxon>Bacillota</taxon>
        <taxon>Bacilli</taxon>
        <taxon>Lactobacillales</taxon>
        <taxon>Lactobacillaceae</taxon>
        <taxon>Fructobacillus</taxon>
    </lineage>
</organism>
<keyword evidence="1" id="KW-0812">Transmembrane</keyword>
<keyword evidence="1" id="KW-1133">Transmembrane helix</keyword>
<keyword evidence="3" id="KW-1185">Reference proteome</keyword>
<dbReference type="Proteomes" id="UP000199376">
    <property type="component" value="Unassembled WGS sequence"/>
</dbReference>
<feature type="transmembrane region" description="Helical" evidence="1">
    <location>
        <begin position="100"/>
        <end position="117"/>
    </location>
</feature>
<dbReference type="RefSeq" id="WP_091502294.1">
    <property type="nucleotide sequence ID" value="NZ_FOLI01000003.1"/>
</dbReference>
<feature type="transmembrane region" description="Helical" evidence="1">
    <location>
        <begin position="20"/>
        <end position="41"/>
    </location>
</feature>